<sequence length="63" mass="7238">MPTRTSHRSDIRLKCPSECGQMVPLVEARVSGLSLFQWHAYQGHHTAPTYGWNARLSADRWSR</sequence>
<keyword evidence="2" id="KW-1185">Reference proteome</keyword>
<protein>
    <submittedName>
        <fullName evidence="1">Uncharacterized protein</fullName>
    </submittedName>
</protein>
<evidence type="ECO:0000313" key="2">
    <source>
        <dbReference type="Proteomes" id="UP000828390"/>
    </source>
</evidence>
<reference evidence="1" key="2">
    <citation type="submission" date="2020-11" db="EMBL/GenBank/DDBJ databases">
        <authorList>
            <person name="McCartney M.A."/>
            <person name="Auch B."/>
            <person name="Kono T."/>
            <person name="Mallez S."/>
            <person name="Becker A."/>
            <person name="Gohl D.M."/>
            <person name="Silverstein K.A.T."/>
            <person name="Koren S."/>
            <person name="Bechman K.B."/>
            <person name="Herman A."/>
            <person name="Abrahante J.E."/>
            <person name="Garbe J."/>
        </authorList>
    </citation>
    <scope>NUCLEOTIDE SEQUENCE</scope>
    <source>
        <strain evidence="1">Duluth1</strain>
        <tissue evidence="1">Whole animal</tissue>
    </source>
</reference>
<dbReference type="EMBL" id="JAIWYP010000014">
    <property type="protein sequence ID" value="KAH3708665.1"/>
    <property type="molecule type" value="Genomic_DNA"/>
</dbReference>
<comment type="caution">
    <text evidence="1">The sequence shown here is derived from an EMBL/GenBank/DDBJ whole genome shotgun (WGS) entry which is preliminary data.</text>
</comment>
<dbReference type="Proteomes" id="UP000828390">
    <property type="component" value="Unassembled WGS sequence"/>
</dbReference>
<organism evidence="1 2">
    <name type="scientific">Dreissena polymorpha</name>
    <name type="common">Zebra mussel</name>
    <name type="synonym">Mytilus polymorpha</name>
    <dbReference type="NCBI Taxonomy" id="45954"/>
    <lineage>
        <taxon>Eukaryota</taxon>
        <taxon>Metazoa</taxon>
        <taxon>Spiralia</taxon>
        <taxon>Lophotrochozoa</taxon>
        <taxon>Mollusca</taxon>
        <taxon>Bivalvia</taxon>
        <taxon>Autobranchia</taxon>
        <taxon>Heteroconchia</taxon>
        <taxon>Euheterodonta</taxon>
        <taxon>Imparidentia</taxon>
        <taxon>Neoheterodontei</taxon>
        <taxon>Myida</taxon>
        <taxon>Dreissenoidea</taxon>
        <taxon>Dreissenidae</taxon>
        <taxon>Dreissena</taxon>
    </lineage>
</organism>
<evidence type="ECO:0000313" key="1">
    <source>
        <dbReference type="EMBL" id="KAH3708665.1"/>
    </source>
</evidence>
<gene>
    <name evidence="1" type="ORF">DPMN_068122</name>
</gene>
<proteinExistence type="predicted"/>
<reference evidence="1" key="1">
    <citation type="journal article" date="2019" name="bioRxiv">
        <title>The Genome of the Zebra Mussel, Dreissena polymorpha: A Resource for Invasive Species Research.</title>
        <authorList>
            <person name="McCartney M.A."/>
            <person name="Auch B."/>
            <person name="Kono T."/>
            <person name="Mallez S."/>
            <person name="Zhang Y."/>
            <person name="Obille A."/>
            <person name="Becker A."/>
            <person name="Abrahante J.E."/>
            <person name="Garbe J."/>
            <person name="Badalamenti J.P."/>
            <person name="Herman A."/>
            <person name="Mangelson H."/>
            <person name="Liachko I."/>
            <person name="Sullivan S."/>
            <person name="Sone E.D."/>
            <person name="Koren S."/>
            <person name="Silverstein K.A.T."/>
            <person name="Beckman K.B."/>
            <person name="Gohl D.M."/>
        </authorList>
    </citation>
    <scope>NUCLEOTIDE SEQUENCE</scope>
    <source>
        <strain evidence="1">Duluth1</strain>
        <tissue evidence="1">Whole animal</tissue>
    </source>
</reference>
<dbReference type="AlphaFoldDB" id="A0A9D4BTC2"/>
<accession>A0A9D4BTC2</accession>
<name>A0A9D4BTC2_DREPO</name>